<evidence type="ECO:0000313" key="2">
    <source>
        <dbReference type="EMBL" id="QRD81543.1"/>
    </source>
</evidence>
<evidence type="ECO:0000256" key="1">
    <source>
        <dbReference type="SAM" id="SignalP"/>
    </source>
</evidence>
<reference evidence="3" key="1">
    <citation type="journal article" date="2021" name="G3 (Bethesda)">
        <title>Chromosome assembled and annotated genome sequence of Aspergillus flavus NRRL 3357.</title>
        <authorList>
            <person name="Skerker J.M."/>
            <person name="Pianalto K.M."/>
            <person name="Mondo S.J."/>
            <person name="Yang K."/>
            <person name="Arkin A.P."/>
            <person name="Keller N.P."/>
            <person name="Grigoriev I.V."/>
            <person name="Louise Glass N.L."/>
        </authorList>
    </citation>
    <scope>NUCLEOTIDE SEQUENCE [LARGE SCALE GENOMIC DNA]</scope>
    <source>
        <strain evidence="3">ATCC 200026 / FGSC A1120 / IAM 13836 / NRRL 3357 / JCM 12722 / SRRC 167</strain>
    </source>
</reference>
<dbReference type="Proteomes" id="UP000596276">
    <property type="component" value="Chromosome 2"/>
</dbReference>
<accession>A0A7U2MD78</accession>
<gene>
    <name evidence="2" type="ORF">F9C07_1184610</name>
</gene>
<dbReference type="AlphaFoldDB" id="A0A7U2MD78"/>
<dbReference type="EMBL" id="CP044622">
    <property type="protein sequence ID" value="QRD81543.1"/>
    <property type="molecule type" value="Genomic_DNA"/>
</dbReference>
<proteinExistence type="predicted"/>
<evidence type="ECO:0000313" key="3">
    <source>
        <dbReference type="Proteomes" id="UP000596276"/>
    </source>
</evidence>
<keyword evidence="1" id="KW-0732">Signal</keyword>
<keyword evidence="3" id="KW-1185">Reference proteome</keyword>
<feature type="signal peptide" evidence="1">
    <location>
        <begin position="1"/>
        <end position="16"/>
    </location>
</feature>
<organism evidence="2 3">
    <name type="scientific">Aspergillus flavus (strain ATCC 200026 / FGSC A1120 / IAM 13836 / NRRL 3357 / JCM 12722 / SRRC 167)</name>
    <dbReference type="NCBI Taxonomy" id="332952"/>
    <lineage>
        <taxon>Eukaryota</taxon>
        <taxon>Fungi</taxon>
        <taxon>Dikarya</taxon>
        <taxon>Ascomycota</taxon>
        <taxon>Pezizomycotina</taxon>
        <taxon>Eurotiomycetes</taxon>
        <taxon>Eurotiomycetidae</taxon>
        <taxon>Eurotiales</taxon>
        <taxon>Aspergillaceae</taxon>
        <taxon>Aspergillus</taxon>
        <taxon>Aspergillus subgen. Circumdati</taxon>
    </lineage>
</organism>
<sequence>MIRSCTWMLLLYYSHGYTIEIDTSHKRPGLSPYRSKRCNSLLRSGCFEFHLSRSFKFLELCNILCNLVFPCSKYRNRQKSLRSGPPLYSHYLIT</sequence>
<protein>
    <recommendedName>
        <fullName evidence="4">Secreted protein</fullName>
    </recommendedName>
</protein>
<name>A0A7U2MD78_ASPFN</name>
<feature type="chain" id="PRO_5031448665" description="Secreted protein" evidence="1">
    <location>
        <begin position="17"/>
        <end position="94"/>
    </location>
</feature>
<dbReference type="VEuPathDB" id="FungiDB:F9C07_1184610"/>
<evidence type="ECO:0008006" key="4">
    <source>
        <dbReference type="Google" id="ProtNLM"/>
    </source>
</evidence>